<feature type="domain" description="TonB C-terminal" evidence="10">
    <location>
        <begin position="59"/>
        <end position="145"/>
    </location>
</feature>
<dbReference type="GO" id="GO:0030288">
    <property type="term" value="C:outer membrane-bounded periplasmic space"/>
    <property type="evidence" value="ECO:0007669"/>
    <property type="project" value="InterPro"/>
</dbReference>
<dbReference type="PANTHER" id="PTHR33446">
    <property type="entry name" value="PROTEIN TONB-RELATED"/>
    <property type="match status" value="1"/>
</dbReference>
<keyword evidence="7" id="KW-0653">Protein transport</keyword>
<evidence type="ECO:0000256" key="8">
    <source>
        <dbReference type="ARBA" id="ARBA00022989"/>
    </source>
</evidence>
<dbReference type="AlphaFoldDB" id="A0A6S6SJD5"/>
<accession>A0A6S6SJD5</accession>
<comment type="subcellular location">
    <subcellularLocation>
        <location evidence="1">Cell inner membrane</location>
        <topology evidence="1">Single-pass membrane protein</topology>
        <orientation evidence="1">Periplasmic side</orientation>
    </subcellularLocation>
</comment>
<reference evidence="11" key="1">
    <citation type="submission" date="2020-01" db="EMBL/GenBank/DDBJ databases">
        <authorList>
            <person name="Meier V. D."/>
            <person name="Meier V D."/>
        </authorList>
    </citation>
    <scope>NUCLEOTIDE SEQUENCE</scope>
    <source>
        <strain evidence="11">HLG_WM_MAG_12</strain>
    </source>
</reference>
<name>A0A6S6SJD5_9BACT</name>
<evidence type="ECO:0000256" key="1">
    <source>
        <dbReference type="ARBA" id="ARBA00004383"/>
    </source>
</evidence>
<dbReference type="GO" id="GO:0098797">
    <property type="term" value="C:plasma membrane protein complex"/>
    <property type="evidence" value="ECO:0007669"/>
    <property type="project" value="TreeGrafter"/>
</dbReference>
<protein>
    <recommendedName>
        <fullName evidence="10">TonB C-terminal domain-containing protein</fullName>
    </recommendedName>
</protein>
<evidence type="ECO:0000313" key="11">
    <source>
        <dbReference type="EMBL" id="CAA6807416.1"/>
    </source>
</evidence>
<evidence type="ECO:0000256" key="7">
    <source>
        <dbReference type="ARBA" id="ARBA00022927"/>
    </source>
</evidence>
<organism evidence="11">
    <name type="scientific">uncultured Campylobacterales bacterium</name>
    <dbReference type="NCBI Taxonomy" id="352960"/>
    <lineage>
        <taxon>Bacteria</taxon>
        <taxon>Pseudomonadati</taxon>
        <taxon>Campylobacterota</taxon>
        <taxon>Epsilonproteobacteria</taxon>
        <taxon>Campylobacterales</taxon>
        <taxon>environmental samples</taxon>
    </lineage>
</organism>
<proteinExistence type="inferred from homology"/>
<evidence type="ECO:0000256" key="4">
    <source>
        <dbReference type="ARBA" id="ARBA00022475"/>
    </source>
</evidence>
<keyword evidence="4" id="KW-1003">Cell membrane</keyword>
<evidence type="ECO:0000256" key="9">
    <source>
        <dbReference type="ARBA" id="ARBA00023136"/>
    </source>
</evidence>
<keyword evidence="8" id="KW-1133">Transmembrane helix</keyword>
<evidence type="ECO:0000256" key="5">
    <source>
        <dbReference type="ARBA" id="ARBA00022519"/>
    </source>
</evidence>
<evidence type="ECO:0000256" key="2">
    <source>
        <dbReference type="ARBA" id="ARBA00006555"/>
    </source>
</evidence>
<dbReference type="GO" id="GO:0015031">
    <property type="term" value="P:protein transport"/>
    <property type="evidence" value="ECO:0007669"/>
    <property type="project" value="UniProtKB-KW"/>
</dbReference>
<dbReference type="PANTHER" id="PTHR33446:SF2">
    <property type="entry name" value="PROTEIN TONB"/>
    <property type="match status" value="1"/>
</dbReference>
<dbReference type="Pfam" id="PF03544">
    <property type="entry name" value="TonB_C"/>
    <property type="match status" value="1"/>
</dbReference>
<dbReference type="InterPro" id="IPR037682">
    <property type="entry name" value="TonB_C"/>
</dbReference>
<dbReference type="NCBIfam" id="TIGR01352">
    <property type="entry name" value="tonB_Cterm"/>
    <property type="match status" value="1"/>
</dbReference>
<gene>
    <name evidence="11" type="ORF">HELGO_WM14805</name>
</gene>
<dbReference type="EMBL" id="CACVAW010000026">
    <property type="protein sequence ID" value="CAA6807416.1"/>
    <property type="molecule type" value="Genomic_DNA"/>
</dbReference>
<dbReference type="InterPro" id="IPR003538">
    <property type="entry name" value="TonB"/>
</dbReference>
<keyword evidence="6" id="KW-0812">Transmembrane</keyword>
<dbReference type="GO" id="GO:0055085">
    <property type="term" value="P:transmembrane transport"/>
    <property type="evidence" value="ECO:0007669"/>
    <property type="project" value="InterPro"/>
</dbReference>
<dbReference type="PROSITE" id="PS52015">
    <property type="entry name" value="TONB_CTD"/>
    <property type="match status" value="1"/>
</dbReference>
<sequence>MQKSVIRKTQKKIAQKSIEKKQLVTNNTLERNSTVTKVFESSIAQKKISTDISKEYININQNEIFQAIKKVQKYPRMAKKMKIEGRVKVSFRLLKNSNIQDIKIVKSAHNILNKDAIKTIKMASLFFPSPKEDLTLVIPIVYRLN</sequence>
<dbReference type="Gene3D" id="3.30.1150.10">
    <property type="match status" value="1"/>
</dbReference>
<keyword evidence="5" id="KW-0997">Cell inner membrane</keyword>
<dbReference type="InterPro" id="IPR051045">
    <property type="entry name" value="TonB-dependent_transducer"/>
</dbReference>
<keyword evidence="3" id="KW-0813">Transport</keyword>
<evidence type="ECO:0000259" key="10">
    <source>
        <dbReference type="PROSITE" id="PS52015"/>
    </source>
</evidence>
<dbReference type="GO" id="GO:0015891">
    <property type="term" value="P:siderophore transport"/>
    <property type="evidence" value="ECO:0007669"/>
    <property type="project" value="InterPro"/>
</dbReference>
<comment type="similarity">
    <text evidence="2">Belongs to the TonB family.</text>
</comment>
<dbReference type="InterPro" id="IPR006260">
    <property type="entry name" value="TonB/TolA_C"/>
</dbReference>
<dbReference type="PRINTS" id="PR01374">
    <property type="entry name" value="TONBPROTEIN"/>
</dbReference>
<keyword evidence="9" id="KW-0472">Membrane</keyword>
<dbReference type="SUPFAM" id="SSF74653">
    <property type="entry name" value="TolA/TonB C-terminal domain"/>
    <property type="match status" value="1"/>
</dbReference>
<evidence type="ECO:0000256" key="3">
    <source>
        <dbReference type="ARBA" id="ARBA00022448"/>
    </source>
</evidence>
<evidence type="ECO:0000256" key="6">
    <source>
        <dbReference type="ARBA" id="ARBA00022692"/>
    </source>
</evidence>
<dbReference type="GO" id="GO:0031992">
    <property type="term" value="F:energy transducer activity"/>
    <property type="evidence" value="ECO:0007669"/>
    <property type="project" value="InterPro"/>
</dbReference>